<evidence type="ECO:0000256" key="8">
    <source>
        <dbReference type="ARBA" id="ARBA00023170"/>
    </source>
</evidence>
<protein>
    <submittedName>
        <fullName evidence="10">Receptor-like protein eix2</fullName>
    </submittedName>
</protein>
<dbReference type="FunFam" id="3.80.10.10:FF:000383">
    <property type="entry name" value="Leucine-rich repeat receptor protein kinase EMS1"/>
    <property type="match status" value="1"/>
</dbReference>
<sequence>MLKTLDIKANSFWGSIPDSIGNMSSLQELSLYGNMFNGTISKNVGKLSMLTDLDLIGNWKGVLTEAHFQNLTRLSYLRLIVDSATWSLVLDVKHDWVPPFNLLIAQIESMLIGPNFPAWVQTQTELFSLTLRNVGISDTIPQGFWNSFSRIKDTIPQVPHFQSYHLLFNLDLSFNNFDGQVPLFPSKKMEFVLLRENMFSGTMPENVGEILPLLYFLDLSSNFINGTIPPSIGMLKNLEILALRNNCLARELPHWEELHNLVFLDVANNNISGKLPSSMQFLSSLRWLSLGKNHLEGQFPSFLKNCTKLLNLDLAGNKFYGKLPAWIGESLSSLLRSSLRSNFFDSDIPQQFCLFSSLQILDLAQNDLSGGIPQCLGNLSKSDEMILASFSEEISRNVRDVKLMEEIDWGRVTSLHPLRSNSNKEGNILTACSQSGLTSPIFTKLISRYFRERRPTSHCRLLTSNLLTREYYEKGNELELRTRYCNFDRFPRWGGITLVNSE</sequence>
<dbReference type="GO" id="GO:0016020">
    <property type="term" value="C:membrane"/>
    <property type="evidence" value="ECO:0007669"/>
    <property type="project" value="UniProtKB-SubCell"/>
</dbReference>
<dbReference type="PANTHER" id="PTHR48063">
    <property type="entry name" value="LRR RECEPTOR-LIKE KINASE"/>
    <property type="match status" value="1"/>
</dbReference>
<keyword evidence="6" id="KW-1133">Transmembrane helix</keyword>
<evidence type="ECO:0000256" key="7">
    <source>
        <dbReference type="ARBA" id="ARBA00023136"/>
    </source>
</evidence>
<evidence type="ECO:0000256" key="5">
    <source>
        <dbReference type="ARBA" id="ARBA00022737"/>
    </source>
</evidence>
<dbReference type="InterPro" id="IPR046956">
    <property type="entry name" value="RLP23-like"/>
</dbReference>
<dbReference type="Gene3D" id="3.80.10.10">
    <property type="entry name" value="Ribonuclease Inhibitor"/>
    <property type="match status" value="2"/>
</dbReference>
<name>A0AAW0JKG3_QUESU</name>
<evidence type="ECO:0000256" key="9">
    <source>
        <dbReference type="ARBA" id="ARBA00023180"/>
    </source>
</evidence>
<comment type="subcellular location">
    <subcellularLocation>
        <location evidence="1">Membrane</location>
        <topology evidence="1">Single-pass type I membrane protein</topology>
    </subcellularLocation>
</comment>
<evidence type="ECO:0000313" key="10">
    <source>
        <dbReference type="EMBL" id="KAK7827188.1"/>
    </source>
</evidence>
<dbReference type="Proteomes" id="UP000237347">
    <property type="component" value="Unassembled WGS sequence"/>
</dbReference>
<keyword evidence="5" id="KW-0677">Repeat</keyword>
<keyword evidence="2" id="KW-0433">Leucine-rich repeat</keyword>
<reference evidence="10 11" key="1">
    <citation type="journal article" date="2018" name="Sci. Data">
        <title>The draft genome sequence of cork oak.</title>
        <authorList>
            <person name="Ramos A.M."/>
            <person name="Usie A."/>
            <person name="Barbosa P."/>
            <person name="Barros P.M."/>
            <person name="Capote T."/>
            <person name="Chaves I."/>
            <person name="Simoes F."/>
            <person name="Abreu I."/>
            <person name="Carrasquinho I."/>
            <person name="Faro C."/>
            <person name="Guimaraes J.B."/>
            <person name="Mendonca D."/>
            <person name="Nobrega F."/>
            <person name="Rodrigues L."/>
            <person name="Saibo N.J.M."/>
            <person name="Varela M.C."/>
            <person name="Egas C."/>
            <person name="Matos J."/>
            <person name="Miguel C.M."/>
            <person name="Oliveira M.M."/>
            <person name="Ricardo C.P."/>
            <person name="Goncalves S."/>
        </authorList>
    </citation>
    <scope>NUCLEOTIDE SEQUENCE [LARGE SCALE GENOMIC DNA]</scope>
    <source>
        <strain evidence="11">cv. HL8</strain>
    </source>
</reference>
<organism evidence="10 11">
    <name type="scientific">Quercus suber</name>
    <name type="common">Cork oak</name>
    <dbReference type="NCBI Taxonomy" id="58331"/>
    <lineage>
        <taxon>Eukaryota</taxon>
        <taxon>Viridiplantae</taxon>
        <taxon>Streptophyta</taxon>
        <taxon>Embryophyta</taxon>
        <taxon>Tracheophyta</taxon>
        <taxon>Spermatophyta</taxon>
        <taxon>Magnoliopsida</taxon>
        <taxon>eudicotyledons</taxon>
        <taxon>Gunneridae</taxon>
        <taxon>Pentapetalae</taxon>
        <taxon>rosids</taxon>
        <taxon>fabids</taxon>
        <taxon>Fagales</taxon>
        <taxon>Fagaceae</taxon>
        <taxon>Quercus</taxon>
    </lineage>
</organism>
<dbReference type="PANTHER" id="PTHR48063:SF81">
    <property type="entry name" value="LEUCINE-RICH REPEAT-CONTAINING N-TERMINAL PLANT-TYPE DOMAIN-CONTAINING PROTEIN"/>
    <property type="match status" value="1"/>
</dbReference>
<keyword evidence="3" id="KW-0812">Transmembrane</keyword>
<evidence type="ECO:0000313" key="11">
    <source>
        <dbReference type="Proteomes" id="UP000237347"/>
    </source>
</evidence>
<evidence type="ECO:0000256" key="1">
    <source>
        <dbReference type="ARBA" id="ARBA00004479"/>
    </source>
</evidence>
<dbReference type="Pfam" id="PF00560">
    <property type="entry name" value="LRR_1"/>
    <property type="match status" value="6"/>
</dbReference>
<dbReference type="EMBL" id="PKMF04000528">
    <property type="protein sequence ID" value="KAK7827188.1"/>
    <property type="molecule type" value="Genomic_DNA"/>
</dbReference>
<evidence type="ECO:0000256" key="4">
    <source>
        <dbReference type="ARBA" id="ARBA00022729"/>
    </source>
</evidence>
<keyword evidence="4" id="KW-0732">Signal</keyword>
<gene>
    <name evidence="10" type="primary">EIX2_74</name>
    <name evidence="10" type="ORF">CFP56_031357</name>
</gene>
<accession>A0AAW0JKG3</accession>
<evidence type="ECO:0000256" key="6">
    <source>
        <dbReference type="ARBA" id="ARBA00022989"/>
    </source>
</evidence>
<evidence type="ECO:0000256" key="3">
    <source>
        <dbReference type="ARBA" id="ARBA00022692"/>
    </source>
</evidence>
<keyword evidence="9" id="KW-0325">Glycoprotein</keyword>
<dbReference type="InterPro" id="IPR032675">
    <property type="entry name" value="LRR_dom_sf"/>
</dbReference>
<keyword evidence="7" id="KW-0472">Membrane</keyword>
<comment type="caution">
    <text evidence="10">The sequence shown here is derived from an EMBL/GenBank/DDBJ whole genome shotgun (WGS) entry which is preliminary data.</text>
</comment>
<dbReference type="SUPFAM" id="SSF52058">
    <property type="entry name" value="L domain-like"/>
    <property type="match status" value="2"/>
</dbReference>
<proteinExistence type="predicted"/>
<dbReference type="InterPro" id="IPR001611">
    <property type="entry name" value="Leu-rich_rpt"/>
</dbReference>
<evidence type="ECO:0000256" key="2">
    <source>
        <dbReference type="ARBA" id="ARBA00022614"/>
    </source>
</evidence>
<keyword evidence="11" id="KW-1185">Reference proteome</keyword>
<dbReference type="AlphaFoldDB" id="A0AAW0JKG3"/>
<keyword evidence="8" id="KW-0675">Receptor</keyword>